<evidence type="ECO:0000256" key="4">
    <source>
        <dbReference type="ARBA" id="ARBA00023180"/>
    </source>
</evidence>
<dbReference type="InterPro" id="IPR003599">
    <property type="entry name" value="Ig_sub"/>
</dbReference>
<feature type="signal peptide" evidence="5">
    <location>
        <begin position="1"/>
        <end position="29"/>
    </location>
</feature>
<evidence type="ECO:0000256" key="2">
    <source>
        <dbReference type="ARBA" id="ARBA00022729"/>
    </source>
</evidence>
<dbReference type="SUPFAM" id="SSF48726">
    <property type="entry name" value="Immunoglobulin"/>
    <property type="match status" value="1"/>
</dbReference>
<evidence type="ECO:0000256" key="3">
    <source>
        <dbReference type="ARBA" id="ARBA00023136"/>
    </source>
</evidence>
<feature type="chain" id="PRO_5046293100" evidence="5">
    <location>
        <begin position="30"/>
        <end position="240"/>
    </location>
</feature>
<gene>
    <name evidence="8" type="primary">LOC103119318</name>
</gene>
<dbReference type="GeneID" id="103119318"/>
<evidence type="ECO:0000256" key="5">
    <source>
        <dbReference type="SAM" id="SignalP"/>
    </source>
</evidence>
<dbReference type="InterPro" id="IPR036179">
    <property type="entry name" value="Ig-like_dom_sf"/>
</dbReference>
<dbReference type="SMART" id="SM00409">
    <property type="entry name" value="IG"/>
    <property type="match status" value="1"/>
</dbReference>
<comment type="subcellular location">
    <subcellularLocation>
        <location evidence="1">Membrane</location>
    </subcellularLocation>
</comment>
<proteinExistence type="predicted"/>
<keyword evidence="3" id="KW-0472">Membrane</keyword>
<feature type="domain" description="Ig-like" evidence="6">
    <location>
        <begin position="115"/>
        <end position="207"/>
    </location>
</feature>
<dbReference type="Gene3D" id="2.60.40.10">
    <property type="entry name" value="Immunoglobulins"/>
    <property type="match status" value="2"/>
</dbReference>
<dbReference type="InterPro" id="IPR015631">
    <property type="entry name" value="CD2/SLAM_rcpt"/>
</dbReference>
<keyword evidence="7" id="KW-1185">Reference proteome</keyword>
<dbReference type="InterPro" id="IPR013783">
    <property type="entry name" value="Ig-like_fold"/>
</dbReference>
<accession>A0ABM3XXU7</accession>
<evidence type="ECO:0000313" key="7">
    <source>
        <dbReference type="Proteomes" id="UP001652624"/>
    </source>
</evidence>
<keyword evidence="2 5" id="KW-0732">Signal</keyword>
<evidence type="ECO:0000256" key="1">
    <source>
        <dbReference type="ARBA" id="ARBA00004370"/>
    </source>
</evidence>
<organism evidence="7 8">
    <name type="scientific">Erinaceus europaeus</name>
    <name type="common">Western European hedgehog</name>
    <dbReference type="NCBI Taxonomy" id="9365"/>
    <lineage>
        <taxon>Eukaryota</taxon>
        <taxon>Metazoa</taxon>
        <taxon>Chordata</taxon>
        <taxon>Craniata</taxon>
        <taxon>Vertebrata</taxon>
        <taxon>Euteleostomi</taxon>
        <taxon>Mammalia</taxon>
        <taxon>Eutheria</taxon>
        <taxon>Laurasiatheria</taxon>
        <taxon>Eulipotyphla</taxon>
        <taxon>Erinaceidae</taxon>
        <taxon>Erinaceinae</taxon>
        <taxon>Erinaceus</taxon>
    </lineage>
</organism>
<dbReference type="PANTHER" id="PTHR12080:SF134">
    <property type="entry name" value="CD48 ANTIGEN"/>
    <property type="match status" value="1"/>
</dbReference>
<sequence>MCQQGQGRLGTLGFLQLMLLPAFFLEARAQDDLIPLVTSVSGSNVSLHITGLPSYTSLTWMFSEVQKILNLDDGDLFYYETKFSGRVKLGVDSTLYIYNVQKEDSSVYILRLTKPSSEEVEKKIELQVFDPVHEPTIKIKSSQLRNFCFLKLSCVVHDANVKYNWFGDLDREDPRTDVLEVTLEQNMSGSYTCQVSNPVSKQNKTIKYNPPCKSGESSRTTWVSPSQAVLWLTLLIVLLA</sequence>
<keyword evidence="4" id="KW-0325">Glycoprotein</keyword>
<dbReference type="RefSeq" id="XP_060053647.1">
    <property type="nucleotide sequence ID" value="XM_060197664.1"/>
</dbReference>
<dbReference type="InterPro" id="IPR007110">
    <property type="entry name" value="Ig-like_dom"/>
</dbReference>
<name>A0ABM3XXU7_ERIEU</name>
<dbReference type="PANTHER" id="PTHR12080">
    <property type="entry name" value="SIGNALING LYMPHOCYTIC ACTIVATION MOLECULE"/>
    <property type="match status" value="1"/>
</dbReference>
<dbReference type="Proteomes" id="UP001652624">
    <property type="component" value="Chromosome 9"/>
</dbReference>
<reference evidence="8" key="1">
    <citation type="submission" date="2025-08" db="UniProtKB">
        <authorList>
            <consortium name="RefSeq"/>
        </authorList>
    </citation>
    <scope>IDENTIFICATION</scope>
</reference>
<protein>
    <submittedName>
        <fullName evidence="8">CD48 antigen</fullName>
    </submittedName>
</protein>
<dbReference type="PROSITE" id="PS50835">
    <property type="entry name" value="IG_LIKE"/>
    <property type="match status" value="1"/>
</dbReference>
<evidence type="ECO:0000313" key="8">
    <source>
        <dbReference type="RefSeq" id="XP_060053647.1"/>
    </source>
</evidence>
<evidence type="ECO:0000259" key="6">
    <source>
        <dbReference type="PROSITE" id="PS50835"/>
    </source>
</evidence>